<gene>
    <name evidence="1" type="ORF">DARMORV10_A03P53130.1</name>
</gene>
<protein>
    <submittedName>
        <fullName evidence="1">(rape) hypothetical protein</fullName>
    </submittedName>
</protein>
<accession>A0A816W9W6</accession>
<evidence type="ECO:0000313" key="1">
    <source>
        <dbReference type="EMBL" id="CAF2130635.1"/>
    </source>
</evidence>
<sequence length="93" mass="10359">MGVNGDLAGGAMSDFFLHGGAFEVTRSRPHAFAWVDTWFGTLRKIGSDHRNALTQKKQKMRLCLDLIELSSMAIPSSNHCSFTYIMDETSEMS</sequence>
<dbReference type="EMBL" id="HG994357">
    <property type="protein sequence ID" value="CAF2130635.1"/>
    <property type="molecule type" value="Genomic_DNA"/>
</dbReference>
<reference evidence="1" key="1">
    <citation type="submission" date="2021-01" db="EMBL/GenBank/DDBJ databases">
        <authorList>
            <consortium name="Genoscope - CEA"/>
            <person name="William W."/>
        </authorList>
    </citation>
    <scope>NUCLEOTIDE SEQUENCE</scope>
</reference>
<organism evidence="1">
    <name type="scientific">Brassica napus</name>
    <name type="common">Rape</name>
    <dbReference type="NCBI Taxonomy" id="3708"/>
    <lineage>
        <taxon>Eukaryota</taxon>
        <taxon>Viridiplantae</taxon>
        <taxon>Streptophyta</taxon>
        <taxon>Embryophyta</taxon>
        <taxon>Tracheophyta</taxon>
        <taxon>Spermatophyta</taxon>
        <taxon>Magnoliopsida</taxon>
        <taxon>eudicotyledons</taxon>
        <taxon>Gunneridae</taxon>
        <taxon>Pentapetalae</taxon>
        <taxon>rosids</taxon>
        <taxon>malvids</taxon>
        <taxon>Brassicales</taxon>
        <taxon>Brassicaceae</taxon>
        <taxon>Brassiceae</taxon>
        <taxon>Brassica</taxon>
    </lineage>
</organism>
<proteinExistence type="predicted"/>
<name>A0A816W9W6_BRANA</name>
<dbReference type="AlphaFoldDB" id="A0A816W9W6"/>
<dbReference type="Proteomes" id="UP001295469">
    <property type="component" value="Chromosome A03"/>
</dbReference>